<dbReference type="Gene3D" id="3.30.70.20">
    <property type="match status" value="1"/>
</dbReference>
<dbReference type="PROSITE" id="PS51379">
    <property type="entry name" value="4FE4S_FER_2"/>
    <property type="match status" value="1"/>
</dbReference>
<dbReference type="AlphaFoldDB" id="A0A523QJQ1"/>
<accession>A0A523QJQ1</accession>
<proteinExistence type="predicted"/>
<feature type="region of interest" description="Disordered" evidence="1">
    <location>
        <begin position="1"/>
        <end position="24"/>
    </location>
</feature>
<evidence type="ECO:0000313" key="3">
    <source>
        <dbReference type="EMBL" id="TES85918.1"/>
    </source>
</evidence>
<sequence length="144" mass="16547">MESSRKSSRLIQSAERDKGQKQEPKFLRGADMKRIYVEESLCNGCRRCELICSFLQTGDEYNPRHSRIKILKVEEEGLDIPIVDCDGERCREESGGGEPACVKHCLPGALIFAERDQVLTMRRRQLAEKAKNPEFKVRGYWVGR</sequence>
<dbReference type="SUPFAM" id="SSF54862">
    <property type="entry name" value="4Fe-4S ferredoxins"/>
    <property type="match status" value="1"/>
</dbReference>
<evidence type="ECO:0000256" key="1">
    <source>
        <dbReference type="SAM" id="MobiDB-lite"/>
    </source>
</evidence>
<dbReference type="Proteomes" id="UP000320781">
    <property type="component" value="Unassembled WGS sequence"/>
</dbReference>
<gene>
    <name evidence="3" type="ORF">E3J95_03285</name>
</gene>
<evidence type="ECO:0000313" key="4">
    <source>
        <dbReference type="Proteomes" id="UP000320781"/>
    </source>
</evidence>
<feature type="compositionally biased region" description="Basic and acidic residues" evidence="1">
    <location>
        <begin position="14"/>
        <end position="24"/>
    </location>
</feature>
<reference evidence="3 4" key="1">
    <citation type="submission" date="2019-03" db="EMBL/GenBank/DDBJ databases">
        <title>Metabolic potential of uncultured bacteria and archaea associated with petroleum seepage in deep-sea sediments.</title>
        <authorList>
            <person name="Dong X."/>
            <person name="Hubert C."/>
        </authorList>
    </citation>
    <scope>NUCLEOTIDE SEQUENCE [LARGE SCALE GENOMIC DNA]</scope>
    <source>
        <strain evidence="3">E44_bin92</strain>
    </source>
</reference>
<dbReference type="EMBL" id="SOKU01000153">
    <property type="protein sequence ID" value="TES85918.1"/>
    <property type="molecule type" value="Genomic_DNA"/>
</dbReference>
<comment type="caution">
    <text evidence="3">The sequence shown here is derived from an EMBL/GenBank/DDBJ whole genome shotgun (WGS) entry which is preliminary data.</text>
</comment>
<name>A0A523QJQ1_UNCAE</name>
<feature type="domain" description="4Fe-4S ferredoxin-type" evidence="2">
    <location>
        <begin position="33"/>
        <end position="64"/>
    </location>
</feature>
<protein>
    <recommendedName>
        <fullName evidence="2">4Fe-4S ferredoxin-type domain-containing protein</fullName>
    </recommendedName>
</protein>
<organism evidence="3 4">
    <name type="scientific">Aerophobetes bacterium</name>
    <dbReference type="NCBI Taxonomy" id="2030807"/>
    <lineage>
        <taxon>Bacteria</taxon>
        <taxon>Candidatus Aerophobota</taxon>
    </lineage>
</organism>
<dbReference type="InterPro" id="IPR017896">
    <property type="entry name" value="4Fe4S_Fe-S-bd"/>
</dbReference>
<evidence type="ECO:0000259" key="2">
    <source>
        <dbReference type="PROSITE" id="PS51379"/>
    </source>
</evidence>